<evidence type="ECO:0000313" key="7">
    <source>
        <dbReference type="EMBL" id="SUZ65297.1"/>
    </source>
</evidence>
<dbReference type="EMBL" id="UINC01000956">
    <property type="protein sequence ID" value="SUZ65297.1"/>
    <property type="molecule type" value="Genomic_DNA"/>
</dbReference>
<evidence type="ECO:0000256" key="5">
    <source>
        <dbReference type="ARBA" id="ARBA00023136"/>
    </source>
</evidence>
<keyword evidence="4" id="KW-0406">Ion transport</keyword>
<dbReference type="SUPFAM" id="SSF47928">
    <property type="entry name" value="N-terminal domain of the delta subunit of the F1F0-ATP synthase"/>
    <property type="match status" value="1"/>
</dbReference>
<dbReference type="NCBIfam" id="TIGR01145">
    <property type="entry name" value="ATP_synt_delta"/>
    <property type="match status" value="1"/>
</dbReference>
<keyword evidence="6" id="KW-0066">ATP synthesis</keyword>
<reference evidence="7" key="1">
    <citation type="submission" date="2018-05" db="EMBL/GenBank/DDBJ databases">
        <authorList>
            <person name="Lanie J.A."/>
            <person name="Ng W.-L."/>
            <person name="Kazmierczak K.M."/>
            <person name="Andrzejewski T.M."/>
            <person name="Davidsen T.M."/>
            <person name="Wayne K.J."/>
            <person name="Tettelin H."/>
            <person name="Glass J.I."/>
            <person name="Rusch D."/>
            <person name="Podicherti R."/>
            <person name="Tsui H.-C.T."/>
            <person name="Winkler M.E."/>
        </authorList>
    </citation>
    <scope>NUCLEOTIDE SEQUENCE</scope>
</reference>
<keyword evidence="2" id="KW-0813">Transport</keyword>
<accession>A0A381PGF7</accession>
<dbReference type="InterPro" id="IPR020781">
    <property type="entry name" value="ATPase_OSCP/d_CS"/>
</dbReference>
<evidence type="ECO:0000256" key="2">
    <source>
        <dbReference type="ARBA" id="ARBA00022448"/>
    </source>
</evidence>
<dbReference type="InterPro" id="IPR000711">
    <property type="entry name" value="ATPase_OSCP/dsu"/>
</dbReference>
<dbReference type="HAMAP" id="MF_01416">
    <property type="entry name" value="ATP_synth_delta_bact"/>
    <property type="match status" value="1"/>
</dbReference>
<keyword evidence="3" id="KW-0375">Hydrogen ion transport</keyword>
<name>A0A381PGF7_9ZZZZ</name>
<sequence length="170" mass="19250">MSSETQARPYAQAIFEHSDEWTEDLRQVVNAIKQPSVAKLIDSPKLAYKEKAEVFIELFKGEIQKKTTNFLRVLGEAKRLSLLPDILNEYQKLVAKKNKLNYVLITSAFELSEAQAEQIEGLLKERYGKNLSTRVEINKNLIGGLTIKSGDEVIDLSTKGKLLKLKKQIS</sequence>
<dbReference type="PRINTS" id="PR00125">
    <property type="entry name" value="ATPASEDELTA"/>
</dbReference>
<keyword evidence="5" id="KW-0472">Membrane</keyword>
<dbReference type="Pfam" id="PF00213">
    <property type="entry name" value="OSCP"/>
    <property type="match status" value="1"/>
</dbReference>
<evidence type="ECO:0000256" key="3">
    <source>
        <dbReference type="ARBA" id="ARBA00022781"/>
    </source>
</evidence>
<dbReference type="PROSITE" id="PS00389">
    <property type="entry name" value="ATPASE_DELTA"/>
    <property type="match status" value="1"/>
</dbReference>
<dbReference type="PANTHER" id="PTHR11910">
    <property type="entry name" value="ATP SYNTHASE DELTA CHAIN"/>
    <property type="match status" value="1"/>
</dbReference>
<evidence type="ECO:0008006" key="8">
    <source>
        <dbReference type="Google" id="ProtNLM"/>
    </source>
</evidence>
<dbReference type="AlphaFoldDB" id="A0A381PGF7"/>
<comment type="subcellular location">
    <subcellularLocation>
        <location evidence="1">Membrane</location>
    </subcellularLocation>
</comment>
<evidence type="ECO:0000256" key="4">
    <source>
        <dbReference type="ARBA" id="ARBA00023065"/>
    </source>
</evidence>
<evidence type="ECO:0000256" key="6">
    <source>
        <dbReference type="ARBA" id="ARBA00023310"/>
    </source>
</evidence>
<dbReference type="Gene3D" id="1.10.520.20">
    <property type="entry name" value="N-terminal domain of the delta subunit of the F1F0-ATP synthase"/>
    <property type="match status" value="1"/>
</dbReference>
<evidence type="ECO:0000256" key="1">
    <source>
        <dbReference type="ARBA" id="ARBA00004370"/>
    </source>
</evidence>
<protein>
    <recommendedName>
        <fullName evidence="8">ATP synthase subunit delta</fullName>
    </recommendedName>
</protein>
<dbReference type="GO" id="GO:0046933">
    <property type="term" value="F:proton-transporting ATP synthase activity, rotational mechanism"/>
    <property type="evidence" value="ECO:0007669"/>
    <property type="project" value="InterPro"/>
</dbReference>
<organism evidence="7">
    <name type="scientific">marine metagenome</name>
    <dbReference type="NCBI Taxonomy" id="408172"/>
    <lineage>
        <taxon>unclassified sequences</taxon>
        <taxon>metagenomes</taxon>
        <taxon>ecological metagenomes</taxon>
    </lineage>
</organism>
<dbReference type="GO" id="GO:0016020">
    <property type="term" value="C:membrane"/>
    <property type="evidence" value="ECO:0007669"/>
    <property type="project" value="UniProtKB-SubCell"/>
</dbReference>
<proteinExistence type="inferred from homology"/>
<dbReference type="InterPro" id="IPR026015">
    <property type="entry name" value="ATP_synth_OSCP/delta_N_sf"/>
</dbReference>
<gene>
    <name evidence="7" type="ORF">METZ01_LOCUS18151</name>
</gene>
<dbReference type="NCBIfam" id="NF004402">
    <property type="entry name" value="PRK05758.2-2"/>
    <property type="match status" value="1"/>
</dbReference>